<reference evidence="1 2" key="1">
    <citation type="journal article" date="2019" name="Environ. Microbiol.">
        <title>Species interactions and distinct microbial communities in high Arctic permafrost affected cryosols are associated with the CH4 and CO2 gas fluxes.</title>
        <authorList>
            <person name="Altshuler I."/>
            <person name="Hamel J."/>
            <person name="Turney S."/>
            <person name="Magnuson E."/>
            <person name="Levesque R."/>
            <person name="Greer C."/>
            <person name="Whyte L.G."/>
        </authorList>
    </citation>
    <scope>NUCLEOTIDE SEQUENCE [LARGE SCALE GENOMIC DNA]</scope>
    <source>
        <strain evidence="1 2">S5.1</strain>
    </source>
</reference>
<proteinExistence type="predicted"/>
<dbReference type="InterPro" id="IPR007838">
    <property type="entry name" value="Cell_div_ZapA-like"/>
</dbReference>
<sequence>MADVTLTIGGRPHTVACRDGEEARVTLLGQMIEDRWAMASRAAGAAGSERAMLFVALMLADDLDEAANRAPVGAAVSESALARIADRLEALAEALEHSPQSA</sequence>
<dbReference type="Proteomes" id="UP000318413">
    <property type="component" value="Unassembled WGS sequence"/>
</dbReference>
<dbReference type="InterPro" id="IPR036192">
    <property type="entry name" value="Cell_div_ZapA-like_sf"/>
</dbReference>
<protein>
    <submittedName>
        <fullName evidence="1">Cell division protein ZapA</fullName>
    </submittedName>
</protein>
<evidence type="ECO:0000313" key="2">
    <source>
        <dbReference type="Proteomes" id="UP000318413"/>
    </source>
</evidence>
<gene>
    <name evidence="1" type="ORF">EAH84_09665</name>
</gene>
<dbReference type="SUPFAM" id="SSF102829">
    <property type="entry name" value="Cell division protein ZapA-like"/>
    <property type="match status" value="1"/>
</dbReference>
<keyword evidence="2" id="KW-1185">Reference proteome</keyword>
<organism evidence="1 2">
    <name type="scientific">Sphingomonas oligophenolica</name>
    <dbReference type="NCBI Taxonomy" id="301154"/>
    <lineage>
        <taxon>Bacteria</taxon>
        <taxon>Pseudomonadati</taxon>
        <taxon>Pseudomonadota</taxon>
        <taxon>Alphaproteobacteria</taxon>
        <taxon>Sphingomonadales</taxon>
        <taxon>Sphingomonadaceae</taxon>
        <taxon>Sphingomonas</taxon>
    </lineage>
</organism>
<dbReference type="GO" id="GO:0051301">
    <property type="term" value="P:cell division"/>
    <property type="evidence" value="ECO:0007669"/>
    <property type="project" value="UniProtKB-KW"/>
</dbReference>
<keyword evidence="1" id="KW-0132">Cell division</keyword>
<accession>A0A502CI61</accession>
<dbReference type="OrthoDB" id="9797575at2"/>
<evidence type="ECO:0000313" key="1">
    <source>
        <dbReference type="EMBL" id="TPG12412.1"/>
    </source>
</evidence>
<name>A0A502CI61_9SPHN</name>
<keyword evidence="1" id="KW-0131">Cell cycle</keyword>
<dbReference type="Pfam" id="PF05164">
    <property type="entry name" value="ZapA"/>
    <property type="match status" value="1"/>
</dbReference>
<comment type="caution">
    <text evidence="1">The sequence shown here is derived from an EMBL/GenBank/DDBJ whole genome shotgun (WGS) entry which is preliminary data.</text>
</comment>
<dbReference type="RefSeq" id="WP_140871282.1">
    <property type="nucleotide sequence ID" value="NZ_RCZK01000006.1"/>
</dbReference>
<dbReference type="AlphaFoldDB" id="A0A502CI61"/>
<dbReference type="EMBL" id="RCZK01000006">
    <property type="protein sequence ID" value="TPG12412.1"/>
    <property type="molecule type" value="Genomic_DNA"/>
</dbReference>